<keyword evidence="1" id="KW-0328">Glycosyltransferase</keyword>
<dbReference type="SUPFAM" id="SSF53448">
    <property type="entry name" value="Nucleotide-diphospho-sugar transferases"/>
    <property type="match status" value="1"/>
</dbReference>
<organism evidence="3">
    <name type="scientific">Edafosvirus sp</name>
    <dbReference type="NCBI Taxonomy" id="2487765"/>
    <lineage>
        <taxon>Viruses</taxon>
        <taxon>Varidnaviria</taxon>
        <taxon>Bamfordvirae</taxon>
        <taxon>Nucleocytoviricota</taxon>
        <taxon>Megaviricetes</taxon>
        <taxon>Imitervirales</taxon>
        <taxon>Mimiviridae</taxon>
        <taxon>Klosneuvirinae</taxon>
    </lineage>
</organism>
<reference evidence="3" key="1">
    <citation type="submission" date="2018-10" db="EMBL/GenBank/DDBJ databases">
        <title>Hidden diversity of soil giant viruses.</title>
        <authorList>
            <person name="Schulz F."/>
            <person name="Alteio L."/>
            <person name="Goudeau D."/>
            <person name="Ryan E.M."/>
            <person name="Malmstrom R.R."/>
            <person name="Blanchard J."/>
            <person name="Woyke T."/>
        </authorList>
    </citation>
    <scope>NUCLEOTIDE SEQUENCE</scope>
    <source>
        <strain evidence="3">EDV1</strain>
    </source>
</reference>
<dbReference type="Pfam" id="PF05637">
    <property type="entry name" value="Glyco_transf_34"/>
    <property type="match status" value="1"/>
</dbReference>
<dbReference type="InterPro" id="IPR008630">
    <property type="entry name" value="Glyco_trans_34"/>
</dbReference>
<keyword evidence="2 3" id="KW-0808">Transferase</keyword>
<accession>A0A3G4ZVF9</accession>
<dbReference type="EMBL" id="MK072068">
    <property type="protein sequence ID" value="AYV77981.1"/>
    <property type="molecule type" value="Genomic_DNA"/>
</dbReference>
<dbReference type="GO" id="GO:0006487">
    <property type="term" value="P:protein N-linked glycosylation"/>
    <property type="evidence" value="ECO:0007669"/>
    <property type="project" value="TreeGrafter"/>
</dbReference>
<sequence length="265" mass="31364">MDIIVVILIILIICYVINKYRVLLNIYYNDILYYYRILNTNIVRNNNLITKPINKKNKILIITFDNRPTLEYVIEHNKNLSQYSQKWKYEYIFYDKCSYNIYWCKIYMVLDALESNKYDYVMWMDSDTIIKNMNTSLDSIVNNYSSDIFVGTDLNYPIINAGVFIIKNTLIGKNFLKDCIAYLNPTCVNADKTLNGLWALTCYEQGNMNILIKLKYSQHTTILPTNLIYNHDECNENVFIMHLCASTVENRINCFNKNQNIIRIQ</sequence>
<proteinExistence type="predicted"/>
<dbReference type="InterPro" id="IPR029044">
    <property type="entry name" value="Nucleotide-diphossugar_trans"/>
</dbReference>
<dbReference type="PANTHER" id="PTHR31306">
    <property type="entry name" value="ALPHA-1,6-MANNOSYLTRANSFERASE MNN11-RELATED"/>
    <property type="match status" value="1"/>
</dbReference>
<dbReference type="Gene3D" id="3.90.550.10">
    <property type="entry name" value="Spore Coat Polysaccharide Biosynthesis Protein SpsA, Chain A"/>
    <property type="match status" value="1"/>
</dbReference>
<evidence type="ECO:0000256" key="2">
    <source>
        <dbReference type="ARBA" id="ARBA00022679"/>
    </source>
</evidence>
<dbReference type="GO" id="GO:0016020">
    <property type="term" value="C:membrane"/>
    <property type="evidence" value="ECO:0007669"/>
    <property type="project" value="InterPro"/>
</dbReference>
<dbReference type="PANTHER" id="PTHR31306:SF4">
    <property type="entry name" value="ALPHA-1,2-GALACTOSYLTRANSFERASE"/>
    <property type="match status" value="1"/>
</dbReference>
<evidence type="ECO:0000313" key="3">
    <source>
        <dbReference type="EMBL" id="AYV77981.1"/>
    </source>
</evidence>
<dbReference type="GO" id="GO:0016757">
    <property type="term" value="F:glycosyltransferase activity"/>
    <property type="evidence" value="ECO:0007669"/>
    <property type="project" value="UniProtKB-KW"/>
</dbReference>
<evidence type="ECO:0000256" key="1">
    <source>
        <dbReference type="ARBA" id="ARBA00022676"/>
    </source>
</evidence>
<protein>
    <submittedName>
        <fullName evidence="3">Putative glycosyltransferase</fullName>
    </submittedName>
</protein>
<gene>
    <name evidence="3" type="ORF">Edafosvirus3_59</name>
</gene>
<name>A0A3G4ZVF9_9VIRU</name>